<keyword evidence="1" id="KW-0472">Membrane</keyword>
<evidence type="ECO:0000256" key="1">
    <source>
        <dbReference type="SAM" id="Phobius"/>
    </source>
</evidence>
<proteinExistence type="predicted"/>
<sequence length="137" mass="15185">GDTIVWWRVCVLWRGHLPVYMVGFLLLAATSGTSVVNTAHICGAWEIPVVPMVGRREMAISHPSGSLFSGVSWGSAATVFSLFMNTVATCFIGIKTWKHRQVMRKHLAGSGVRTRVEKVMALLVESGVVYVLIWVRW</sequence>
<protein>
    <submittedName>
        <fullName evidence="2">Uncharacterized protein</fullName>
    </submittedName>
</protein>
<dbReference type="EMBL" id="ML143430">
    <property type="protein sequence ID" value="TBU27599.1"/>
    <property type="molecule type" value="Genomic_DNA"/>
</dbReference>
<reference evidence="2" key="1">
    <citation type="submission" date="2019-01" db="EMBL/GenBank/DDBJ databases">
        <title>Draft genome sequences of three monokaryotic isolates of the white-rot basidiomycete fungus Dichomitus squalens.</title>
        <authorList>
            <consortium name="DOE Joint Genome Institute"/>
            <person name="Lopez S.C."/>
            <person name="Andreopoulos B."/>
            <person name="Pangilinan J."/>
            <person name="Lipzen A."/>
            <person name="Riley R."/>
            <person name="Ahrendt S."/>
            <person name="Ng V."/>
            <person name="Barry K."/>
            <person name="Daum C."/>
            <person name="Grigoriev I.V."/>
            <person name="Hilden K.S."/>
            <person name="Makela M.R."/>
            <person name="de Vries R.P."/>
        </authorList>
    </citation>
    <scope>NUCLEOTIDE SEQUENCE [LARGE SCALE GENOMIC DNA]</scope>
    <source>
        <strain evidence="2">OM18370.1</strain>
    </source>
</reference>
<dbReference type="OrthoDB" id="2757163at2759"/>
<name>A0A4Q9MJE6_9APHY</name>
<keyword evidence="1" id="KW-0812">Transmembrane</keyword>
<gene>
    <name evidence="2" type="ORF">BD311DRAFT_665036</name>
</gene>
<dbReference type="Proteomes" id="UP000292957">
    <property type="component" value="Unassembled WGS sequence"/>
</dbReference>
<accession>A0A4Q9MJE6</accession>
<feature type="non-terminal residue" evidence="2">
    <location>
        <position position="1"/>
    </location>
</feature>
<evidence type="ECO:0000313" key="2">
    <source>
        <dbReference type="EMBL" id="TBU27599.1"/>
    </source>
</evidence>
<feature type="transmembrane region" description="Helical" evidence="1">
    <location>
        <begin position="73"/>
        <end position="94"/>
    </location>
</feature>
<dbReference type="AlphaFoldDB" id="A0A4Q9MJE6"/>
<organism evidence="2">
    <name type="scientific">Dichomitus squalens</name>
    <dbReference type="NCBI Taxonomy" id="114155"/>
    <lineage>
        <taxon>Eukaryota</taxon>
        <taxon>Fungi</taxon>
        <taxon>Dikarya</taxon>
        <taxon>Basidiomycota</taxon>
        <taxon>Agaricomycotina</taxon>
        <taxon>Agaricomycetes</taxon>
        <taxon>Polyporales</taxon>
        <taxon>Polyporaceae</taxon>
        <taxon>Dichomitus</taxon>
    </lineage>
</organism>
<keyword evidence="1" id="KW-1133">Transmembrane helix</keyword>